<evidence type="ECO:0000313" key="2">
    <source>
        <dbReference type="EMBL" id="KOR77036.1"/>
    </source>
</evidence>
<dbReference type="GO" id="GO:0005886">
    <property type="term" value="C:plasma membrane"/>
    <property type="evidence" value="ECO:0007669"/>
    <property type="project" value="UniProtKB-SubCell"/>
</dbReference>
<name>A0A0M1N4F3_9BACL</name>
<sequence length="78" mass="8632">MASGGFIDMSVVGFGLFGIIGLLLGLFFFFLHIAVCVWGFNDARRKGRSPEFSILVVLGLLFFPVVGLIVYLLVRNYD</sequence>
<organism evidence="2 3">
    <name type="scientific">Paenibacillus solani</name>
    <dbReference type="NCBI Taxonomy" id="1705565"/>
    <lineage>
        <taxon>Bacteria</taxon>
        <taxon>Bacillati</taxon>
        <taxon>Bacillota</taxon>
        <taxon>Bacilli</taxon>
        <taxon>Bacillales</taxon>
        <taxon>Paenibacillaceae</taxon>
        <taxon>Paenibacillus</taxon>
    </lineage>
</organism>
<dbReference type="PATRIC" id="fig|1705565.3.peg.836"/>
<dbReference type="EMBL" id="LIUT01000006">
    <property type="protein sequence ID" value="KOR77036.1"/>
    <property type="molecule type" value="Genomic_DNA"/>
</dbReference>
<accession>A0A0M1N4F3</accession>
<feature type="transmembrane region" description="Helical" evidence="1">
    <location>
        <begin position="12"/>
        <end position="40"/>
    </location>
</feature>
<reference evidence="3" key="1">
    <citation type="submission" date="2015-08" db="EMBL/GenBank/DDBJ databases">
        <title>Genome sequencing project for genomic taxonomy and phylogenomics of Bacillus-like bacteria.</title>
        <authorList>
            <person name="Liu B."/>
            <person name="Wang J."/>
            <person name="Zhu Y."/>
            <person name="Liu G."/>
            <person name="Chen Q."/>
            <person name="Chen Z."/>
            <person name="Lan J."/>
            <person name="Che J."/>
            <person name="Ge C."/>
            <person name="Shi H."/>
            <person name="Pan Z."/>
            <person name="Liu X."/>
        </authorList>
    </citation>
    <scope>NUCLEOTIDE SEQUENCE [LARGE SCALE GENOMIC DNA]</scope>
    <source>
        <strain evidence="3">FJAT-22460</strain>
    </source>
</reference>
<comment type="caution">
    <text evidence="2">The sequence shown here is derived from an EMBL/GenBank/DDBJ whole genome shotgun (WGS) entry which is preliminary data.</text>
</comment>
<keyword evidence="1" id="KW-0812">Transmembrane</keyword>
<keyword evidence="1" id="KW-0472">Membrane</keyword>
<evidence type="ECO:0000313" key="3">
    <source>
        <dbReference type="Proteomes" id="UP000036932"/>
    </source>
</evidence>
<protein>
    <submittedName>
        <fullName evidence="2">Uncharacterized protein</fullName>
    </submittedName>
</protein>
<feature type="transmembrane region" description="Helical" evidence="1">
    <location>
        <begin position="52"/>
        <end position="74"/>
    </location>
</feature>
<gene>
    <name evidence="2" type="ORF">AM231_23435</name>
</gene>
<keyword evidence="3" id="KW-1185">Reference proteome</keyword>
<proteinExistence type="predicted"/>
<dbReference type="AlphaFoldDB" id="A0A0M1N4F3"/>
<dbReference type="Proteomes" id="UP000036932">
    <property type="component" value="Unassembled WGS sequence"/>
</dbReference>
<keyword evidence="1" id="KW-1133">Transmembrane helix</keyword>
<evidence type="ECO:0000256" key="1">
    <source>
        <dbReference type="SAM" id="Phobius"/>
    </source>
</evidence>